<dbReference type="InterPro" id="IPR032675">
    <property type="entry name" value="LRR_dom_sf"/>
</dbReference>
<gene>
    <name evidence="9" type="ORF">RCOM_1080810</name>
</gene>
<feature type="transmembrane region" description="Helical" evidence="8">
    <location>
        <begin position="203"/>
        <end position="226"/>
    </location>
</feature>
<dbReference type="Pfam" id="PF13855">
    <property type="entry name" value="LRR_8"/>
    <property type="match status" value="1"/>
</dbReference>
<dbReference type="PANTHER" id="PTHR48063:SF90">
    <property type="entry name" value="OS11G0565920 PROTEIN"/>
    <property type="match status" value="1"/>
</dbReference>
<protein>
    <submittedName>
        <fullName evidence="9">Serine-threonine protein kinase, plant-type, putative</fullName>
    </submittedName>
</protein>
<name>B9RMG9_RICCO</name>
<keyword evidence="6" id="KW-0675">Receptor</keyword>
<evidence type="ECO:0000256" key="5">
    <source>
        <dbReference type="ARBA" id="ARBA00023136"/>
    </source>
</evidence>
<dbReference type="InterPro" id="IPR001611">
    <property type="entry name" value="Leu-rich_rpt"/>
</dbReference>
<keyword evidence="2 8" id="KW-0812">Transmembrane</keyword>
<evidence type="ECO:0000256" key="2">
    <source>
        <dbReference type="ARBA" id="ARBA00022692"/>
    </source>
</evidence>
<evidence type="ECO:0000256" key="6">
    <source>
        <dbReference type="ARBA" id="ARBA00023170"/>
    </source>
</evidence>
<evidence type="ECO:0000256" key="7">
    <source>
        <dbReference type="ARBA" id="ARBA00023180"/>
    </source>
</evidence>
<dbReference type="GO" id="GO:0016020">
    <property type="term" value="C:membrane"/>
    <property type="evidence" value="ECO:0007669"/>
    <property type="project" value="UniProtKB-SubCell"/>
</dbReference>
<evidence type="ECO:0000256" key="4">
    <source>
        <dbReference type="ARBA" id="ARBA00022989"/>
    </source>
</evidence>
<proteinExistence type="predicted"/>
<evidence type="ECO:0000256" key="1">
    <source>
        <dbReference type="ARBA" id="ARBA00004479"/>
    </source>
</evidence>
<sequence length="246" mass="27569">MGIGCSNLTGHIVKLDLQSHDARDLVNVSDATSTNRSCLGGTLNPSLLNLTHLNYLDLSQNNFQGAAIPEFIGSLKHLRYLDLCSAFSFPEWLYLSKASTNWLHAVNMLLHYWSCIYPALNSKTSLSIFQFKMRSLESLDLSYNHLVGSTPPSMSSLTSLSYLNLSYNNLSGQIPSTNQFLTFTGPSRGDNVESEDNDGHDIFWFYVSVGLGFIVGFWAVCCTLVIKKSWRDAYFKFIDEMKGKLF</sequence>
<keyword evidence="9" id="KW-0808">Transferase</keyword>
<evidence type="ECO:0000313" key="9">
    <source>
        <dbReference type="EMBL" id="EEF47492.1"/>
    </source>
</evidence>
<evidence type="ECO:0000313" key="10">
    <source>
        <dbReference type="Proteomes" id="UP000008311"/>
    </source>
</evidence>
<evidence type="ECO:0000256" key="8">
    <source>
        <dbReference type="SAM" id="Phobius"/>
    </source>
</evidence>
<keyword evidence="10" id="KW-1185">Reference proteome</keyword>
<organism evidence="9 10">
    <name type="scientific">Ricinus communis</name>
    <name type="common">Castor bean</name>
    <dbReference type="NCBI Taxonomy" id="3988"/>
    <lineage>
        <taxon>Eukaryota</taxon>
        <taxon>Viridiplantae</taxon>
        <taxon>Streptophyta</taxon>
        <taxon>Embryophyta</taxon>
        <taxon>Tracheophyta</taxon>
        <taxon>Spermatophyta</taxon>
        <taxon>Magnoliopsida</taxon>
        <taxon>eudicotyledons</taxon>
        <taxon>Gunneridae</taxon>
        <taxon>Pentapetalae</taxon>
        <taxon>rosids</taxon>
        <taxon>fabids</taxon>
        <taxon>Malpighiales</taxon>
        <taxon>Euphorbiaceae</taxon>
        <taxon>Acalyphoideae</taxon>
        <taxon>Acalypheae</taxon>
        <taxon>Ricinus</taxon>
    </lineage>
</organism>
<keyword evidence="4 8" id="KW-1133">Transmembrane helix</keyword>
<dbReference type="eggNOG" id="KOG0619">
    <property type="taxonomic scope" value="Eukaryota"/>
</dbReference>
<dbReference type="InParanoid" id="B9RMG9"/>
<dbReference type="GO" id="GO:0016301">
    <property type="term" value="F:kinase activity"/>
    <property type="evidence" value="ECO:0007669"/>
    <property type="project" value="UniProtKB-KW"/>
</dbReference>
<accession>B9RMG9</accession>
<dbReference type="PANTHER" id="PTHR48063">
    <property type="entry name" value="LRR RECEPTOR-LIKE KINASE"/>
    <property type="match status" value="1"/>
</dbReference>
<reference evidence="10" key="1">
    <citation type="journal article" date="2010" name="Nat. Biotechnol.">
        <title>Draft genome sequence of the oilseed species Ricinus communis.</title>
        <authorList>
            <person name="Chan A.P."/>
            <person name="Crabtree J."/>
            <person name="Zhao Q."/>
            <person name="Lorenzi H."/>
            <person name="Orvis J."/>
            <person name="Puiu D."/>
            <person name="Melake-Berhan A."/>
            <person name="Jones K.M."/>
            <person name="Redman J."/>
            <person name="Chen G."/>
            <person name="Cahoon E.B."/>
            <person name="Gedil M."/>
            <person name="Stanke M."/>
            <person name="Haas B.J."/>
            <person name="Wortman J.R."/>
            <person name="Fraser-Liggett C.M."/>
            <person name="Ravel J."/>
            <person name="Rabinowicz P.D."/>
        </authorList>
    </citation>
    <scope>NUCLEOTIDE SEQUENCE [LARGE SCALE GENOMIC DNA]</scope>
    <source>
        <strain evidence="10">cv. Hale</strain>
    </source>
</reference>
<keyword evidence="9" id="KW-0418">Kinase</keyword>
<dbReference type="PRINTS" id="PR00019">
    <property type="entry name" value="LEURICHRPT"/>
</dbReference>
<keyword evidence="5 8" id="KW-0472">Membrane</keyword>
<evidence type="ECO:0000256" key="3">
    <source>
        <dbReference type="ARBA" id="ARBA00022729"/>
    </source>
</evidence>
<dbReference type="InterPro" id="IPR046956">
    <property type="entry name" value="RLP23-like"/>
</dbReference>
<comment type="subcellular location">
    <subcellularLocation>
        <location evidence="1">Membrane</location>
        <topology evidence="1">Single-pass type I membrane protein</topology>
    </subcellularLocation>
</comment>
<keyword evidence="7" id="KW-0325">Glycoprotein</keyword>
<dbReference type="STRING" id="3988.B9RMG9"/>
<dbReference type="Gene3D" id="3.80.10.10">
    <property type="entry name" value="Ribonuclease Inhibitor"/>
    <property type="match status" value="2"/>
</dbReference>
<dbReference type="Proteomes" id="UP000008311">
    <property type="component" value="Unassembled WGS sequence"/>
</dbReference>
<dbReference type="Pfam" id="PF00560">
    <property type="entry name" value="LRR_1"/>
    <property type="match status" value="1"/>
</dbReference>
<dbReference type="AlphaFoldDB" id="B9RMG9"/>
<dbReference type="SUPFAM" id="SSF52058">
    <property type="entry name" value="L domain-like"/>
    <property type="match status" value="1"/>
</dbReference>
<dbReference type="EMBL" id="EQ973789">
    <property type="protein sequence ID" value="EEF47492.1"/>
    <property type="molecule type" value="Genomic_DNA"/>
</dbReference>
<keyword evidence="3" id="KW-0732">Signal</keyword>